<sequence>MPRPPPPHVSPRALRTYPCPSPHSSRSPPSASTPLSWAVVQAQEPHRRRNLHTHHVDLFPTLLRDAAPLTPETMSILQPGPRQVSPPRTSAISTDALLAHTHATGAVRIRNARADGSFVTVIRIAWHMGVDFIASGRL</sequence>
<evidence type="ECO:0000313" key="1">
    <source>
        <dbReference type="EMBL" id="KAH7917283.1"/>
    </source>
</evidence>
<comment type="caution">
    <text evidence="1">The sequence shown here is derived from an EMBL/GenBank/DDBJ whole genome shotgun (WGS) entry which is preliminary data.</text>
</comment>
<reference evidence="1" key="1">
    <citation type="journal article" date="2021" name="New Phytol.">
        <title>Evolutionary innovations through gain and loss of genes in the ectomycorrhizal Boletales.</title>
        <authorList>
            <person name="Wu G."/>
            <person name="Miyauchi S."/>
            <person name="Morin E."/>
            <person name="Kuo A."/>
            <person name="Drula E."/>
            <person name="Varga T."/>
            <person name="Kohler A."/>
            <person name="Feng B."/>
            <person name="Cao Y."/>
            <person name="Lipzen A."/>
            <person name="Daum C."/>
            <person name="Hundley H."/>
            <person name="Pangilinan J."/>
            <person name="Johnson J."/>
            <person name="Barry K."/>
            <person name="LaButti K."/>
            <person name="Ng V."/>
            <person name="Ahrendt S."/>
            <person name="Min B."/>
            <person name="Choi I.G."/>
            <person name="Park H."/>
            <person name="Plett J.M."/>
            <person name="Magnuson J."/>
            <person name="Spatafora J.W."/>
            <person name="Nagy L.G."/>
            <person name="Henrissat B."/>
            <person name="Grigoriev I.V."/>
            <person name="Yang Z.L."/>
            <person name="Xu J."/>
            <person name="Martin F.M."/>
        </authorList>
    </citation>
    <scope>NUCLEOTIDE SEQUENCE</scope>
    <source>
        <strain evidence="1">KUC20120723A-06</strain>
    </source>
</reference>
<gene>
    <name evidence="1" type="ORF">BV22DRAFT_1135534</name>
</gene>
<dbReference type="EMBL" id="MU267141">
    <property type="protein sequence ID" value="KAH7917283.1"/>
    <property type="molecule type" value="Genomic_DNA"/>
</dbReference>
<organism evidence="1 2">
    <name type="scientific">Leucogyrophana mollusca</name>
    <dbReference type="NCBI Taxonomy" id="85980"/>
    <lineage>
        <taxon>Eukaryota</taxon>
        <taxon>Fungi</taxon>
        <taxon>Dikarya</taxon>
        <taxon>Basidiomycota</taxon>
        <taxon>Agaricomycotina</taxon>
        <taxon>Agaricomycetes</taxon>
        <taxon>Agaricomycetidae</taxon>
        <taxon>Boletales</taxon>
        <taxon>Boletales incertae sedis</taxon>
        <taxon>Leucogyrophana</taxon>
    </lineage>
</organism>
<dbReference type="Proteomes" id="UP000790709">
    <property type="component" value="Unassembled WGS sequence"/>
</dbReference>
<keyword evidence="2" id="KW-1185">Reference proteome</keyword>
<evidence type="ECO:0000313" key="2">
    <source>
        <dbReference type="Proteomes" id="UP000790709"/>
    </source>
</evidence>
<protein>
    <submittedName>
        <fullName evidence="1">Uncharacterized protein</fullName>
    </submittedName>
</protein>
<name>A0ACB8AWM5_9AGAM</name>
<proteinExistence type="predicted"/>
<accession>A0ACB8AWM5</accession>